<dbReference type="InterPro" id="IPR006638">
    <property type="entry name" value="Elp3/MiaA/NifB-like_rSAM"/>
</dbReference>
<dbReference type="GO" id="GO:0046872">
    <property type="term" value="F:metal ion binding"/>
    <property type="evidence" value="ECO:0007669"/>
    <property type="project" value="UniProtKB-KW"/>
</dbReference>
<dbReference type="GO" id="GO:0003824">
    <property type="term" value="F:catalytic activity"/>
    <property type="evidence" value="ECO:0007669"/>
    <property type="project" value="InterPro"/>
</dbReference>
<dbReference type="InterPro" id="IPR058240">
    <property type="entry name" value="rSAM_sf"/>
</dbReference>
<dbReference type="InterPro" id="IPR023404">
    <property type="entry name" value="rSAM_horseshoe"/>
</dbReference>
<organism evidence="7 8">
    <name type="scientific">Enhygromyxa salina</name>
    <dbReference type="NCBI Taxonomy" id="215803"/>
    <lineage>
        <taxon>Bacteria</taxon>
        <taxon>Pseudomonadati</taxon>
        <taxon>Myxococcota</taxon>
        <taxon>Polyangia</taxon>
        <taxon>Nannocystales</taxon>
        <taxon>Nannocystaceae</taxon>
        <taxon>Enhygromyxa</taxon>
    </lineage>
</organism>
<sequence length="829" mass="91979">MRLSGAVGEGEIGGVLSCAAMGEPRVLVIHPPVSVARDFIDYPYFADLGAVQLAAVVERELGVERVELVDAFALPGARLRWRDDGRAQLGVEVDELLAQVAALGEGSPFAAIVVAYTVFHRPPHRDDVLAAVLEGLVSAAGAERPAILLADCYQSGQHYVEVSGDAVLASYPEVDTYIKYEAEVTVPALLTRLLRAGERPSGSHRGASPVLDELPFPAWERVDLDAYDAFKRSVVADLGRPVWTFPIDGRTMPLVTSRGCPFTCIHCSSNPETPRGQAKLQRRYSPERLREYLRFLAGLGATRLEVSDELINVNERHFDVFLDEVEALDLKFDCPNGMRADYLLPRHLEQMRGRVGMLSVSAESGVQRVVTEVVRKRLDLQAVEDAARHAHEAGVPLMIHYMIGLPGETAEEINGTLSFALELWDEFEAWPAVQYATPLPGTELAERVAAARGDELPKLPVVEDWGPYFQTAPSGEVEGVSGEALESFMWTFQQRLNASQGAKKLIMNVTYVCNNRCTFCAVGTRTQLDGHPTRQREKLVEYRKQGVVMVDFDGGEPTLNPELIPLIKSARAMGYERVNVTTNGRRCVYEKYASALVNSGLTTLLFSVHGHDARTHAQQVGVAEAFEQTTEGIRNCLRYAPKGVELGMNITVTKGNHDKIDELAALCWDLGLRWMNIQFLTPFGRATSWVAPDTQVAADHAVEVMDAWAGKIRFQVINLPFCFMPKHRHLMQGDLAKLERHMVFVNNETVNLAEYLAERRVRKPVCKTCPHACFCGGFYELDQVPEPSWLISAEDLVRPLDDPRRHESVPAGFSDRVKKRLRDEGVETI</sequence>
<dbReference type="Gene3D" id="3.20.20.70">
    <property type="entry name" value="Aldolase class I"/>
    <property type="match status" value="1"/>
</dbReference>
<feature type="domain" description="Radical SAM core" evidence="6">
    <location>
        <begin position="499"/>
        <end position="715"/>
    </location>
</feature>
<evidence type="ECO:0000256" key="5">
    <source>
        <dbReference type="ARBA" id="ARBA00023014"/>
    </source>
</evidence>
<dbReference type="GO" id="GO:0051536">
    <property type="term" value="F:iron-sulfur cluster binding"/>
    <property type="evidence" value="ECO:0007669"/>
    <property type="project" value="UniProtKB-KW"/>
</dbReference>
<comment type="caution">
    <text evidence="7">The sequence shown here is derived from an EMBL/GenBank/DDBJ whole genome shotgun (WGS) entry which is preliminary data.</text>
</comment>
<dbReference type="SFLD" id="SFLDS00029">
    <property type="entry name" value="Radical_SAM"/>
    <property type="match status" value="2"/>
</dbReference>
<dbReference type="PANTHER" id="PTHR43409">
    <property type="entry name" value="ANAEROBIC MAGNESIUM-PROTOPORPHYRIN IX MONOMETHYL ESTER CYCLASE-RELATED"/>
    <property type="match status" value="1"/>
</dbReference>
<reference evidence="7 8" key="1">
    <citation type="submission" date="2018-03" db="EMBL/GenBank/DDBJ databases">
        <title>Draft Genome Sequences of the Obligatory Marine Myxobacteria Enhygromyxa salina SWB005.</title>
        <authorList>
            <person name="Poehlein A."/>
            <person name="Moghaddam J.A."/>
            <person name="Harms H."/>
            <person name="Alanjari M."/>
            <person name="Koenig G.M."/>
            <person name="Daniel R."/>
            <person name="Schaeberle T.F."/>
        </authorList>
    </citation>
    <scope>NUCLEOTIDE SEQUENCE [LARGE SCALE GENOMIC DNA]</scope>
    <source>
        <strain evidence="7 8">SWB005</strain>
    </source>
</reference>
<keyword evidence="8" id="KW-1185">Reference proteome</keyword>
<dbReference type="SFLD" id="SFLDG01067">
    <property type="entry name" value="SPASM/twitch_domain_containing"/>
    <property type="match status" value="1"/>
</dbReference>
<evidence type="ECO:0000313" key="7">
    <source>
        <dbReference type="EMBL" id="PRP91248.1"/>
    </source>
</evidence>
<evidence type="ECO:0000256" key="3">
    <source>
        <dbReference type="ARBA" id="ARBA00022723"/>
    </source>
</evidence>
<dbReference type="Pfam" id="PF04055">
    <property type="entry name" value="Radical_SAM"/>
    <property type="match status" value="2"/>
</dbReference>
<feature type="domain" description="Radical SAM core" evidence="6">
    <location>
        <begin position="246"/>
        <end position="467"/>
    </location>
</feature>
<keyword evidence="5" id="KW-0411">Iron-sulfur</keyword>
<accession>A0A2S9XEE9</accession>
<dbReference type="SUPFAM" id="SSF102114">
    <property type="entry name" value="Radical SAM enzymes"/>
    <property type="match status" value="2"/>
</dbReference>
<dbReference type="Gene3D" id="3.80.30.20">
    <property type="entry name" value="tm_1862 like domain"/>
    <property type="match status" value="1"/>
</dbReference>
<dbReference type="InterPro" id="IPR051198">
    <property type="entry name" value="BchE-like"/>
</dbReference>
<dbReference type="InterPro" id="IPR007197">
    <property type="entry name" value="rSAM"/>
</dbReference>
<evidence type="ECO:0000256" key="2">
    <source>
        <dbReference type="ARBA" id="ARBA00022691"/>
    </source>
</evidence>
<dbReference type="InterPro" id="IPR013785">
    <property type="entry name" value="Aldolase_TIM"/>
</dbReference>
<dbReference type="SMART" id="SM00729">
    <property type="entry name" value="Elp3"/>
    <property type="match status" value="1"/>
</dbReference>
<keyword evidence="2" id="KW-0949">S-adenosyl-L-methionine</keyword>
<dbReference type="EMBL" id="PVNK01000250">
    <property type="protein sequence ID" value="PRP91248.1"/>
    <property type="molecule type" value="Genomic_DNA"/>
</dbReference>
<evidence type="ECO:0000259" key="6">
    <source>
        <dbReference type="PROSITE" id="PS51918"/>
    </source>
</evidence>
<protein>
    <submittedName>
        <fullName evidence="7">Pyrroloquinoline quinone biosynthesis protein PqqE</fullName>
    </submittedName>
</protein>
<dbReference type="AlphaFoldDB" id="A0A2S9XEE9"/>
<dbReference type="Proteomes" id="UP000237968">
    <property type="component" value="Unassembled WGS sequence"/>
</dbReference>
<name>A0A2S9XEE9_9BACT</name>
<evidence type="ECO:0000256" key="4">
    <source>
        <dbReference type="ARBA" id="ARBA00023004"/>
    </source>
</evidence>
<keyword evidence="3" id="KW-0479">Metal-binding</keyword>
<dbReference type="SFLD" id="SFLDG01082">
    <property type="entry name" value="B12-binding_domain_containing"/>
    <property type="match status" value="1"/>
</dbReference>
<evidence type="ECO:0000313" key="8">
    <source>
        <dbReference type="Proteomes" id="UP000237968"/>
    </source>
</evidence>
<dbReference type="PROSITE" id="PS51918">
    <property type="entry name" value="RADICAL_SAM"/>
    <property type="match status" value="2"/>
</dbReference>
<gene>
    <name evidence="7" type="ORF">ENSA5_57230</name>
</gene>
<comment type="cofactor">
    <cofactor evidence="1">
        <name>[4Fe-4S] cluster</name>
        <dbReference type="ChEBI" id="CHEBI:49883"/>
    </cofactor>
</comment>
<proteinExistence type="predicted"/>
<dbReference type="CDD" id="cd01335">
    <property type="entry name" value="Radical_SAM"/>
    <property type="match status" value="2"/>
</dbReference>
<keyword evidence="4" id="KW-0408">Iron</keyword>
<evidence type="ECO:0000256" key="1">
    <source>
        <dbReference type="ARBA" id="ARBA00001966"/>
    </source>
</evidence>